<keyword evidence="2" id="KW-1185">Reference proteome</keyword>
<protein>
    <submittedName>
        <fullName evidence="1">Uncharacterized protein</fullName>
    </submittedName>
</protein>
<comment type="caution">
    <text evidence="1">The sequence shown here is derived from an EMBL/GenBank/DDBJ whole genome shotgun (WGS) entry which is preliminary data.</text>
</comment>
<sequence length="229" mass="25666">MNSVAITEINPDCCGGLDKVDYSKADMSVLYEVMNYIDLREPSFCIAVIAIIFNPFFWNVVARWEHRTRGLTRMFKSPYAACYCLGAVILLLNVYRSHSITVAMESQPKMELLDRVQVYYMGTGLMLVGSLFVISSFLALGFTGTFLGDYFGILMEQKVTGFPFNLMDNPMYWGSTANYLGLALMNASPVGVLLSAVVALCYRVAIAYEGPFTEKIYQQRSLCCKHKCS</sequence>
<reference evidence="1" key="1">
    <citation type="submission" date="2020-02" db="EMBL/GenBank/DDBJ databases">
        <title>Genome sequencing of the panga catfish, Pangasius djambal.</title>
        <authorList>
            <person name="Wen M."/>
            <person name="Zahm M."/>
            <person name="Roques C."/>
            <person name="Cabau C."/>
            <person name="Klopp C."/>
            <person name="Donnadieu C."/>
            <person name="Jouanno E."/>
            <person name="Avarre J.-C."/>
            <person name="Campet M."/>
            <person name="Ha T."/>
            <person name="Dugue R."/>
            <person name="Lampietro C."/>
            <person name="Louis A."/>
            <person name="Herpin A."/>
            <person name="Echchiki A."/>
            <person name="Berthelot C."/>
            <person name="Parey E."/>
            <person name="Roest-Crollius H."/>
            <person name="Braasch I."/>
            <person name="Postlethwait J.H."/>
            <person name="Bobe J."/>
            <person name="Montfort J."/>
            <person name="Bouchez O."/>
            <person name="Begum T."/>
            <person name="Schartl M."/>
            <person name="Gustiano R."/>
            <person name="Guiguen Y."/>
        </authorList>
    </citation>
    <scope>NUCLEOTIDE SEQUENCE</scope>
    <source>
        <strain evidence="1">Pdj_M5554</strain>
    </source>
</reference>
<dbReference type="EMBL" id="CM040986">
    <property type="protein sequence ID" value="MCJ8738208.1"/>
    <property type="molecule type" value="Genomic_DNA"/>
</dbReference>
<gene>
    <name evidence="1" type="ORF">PDJAM_G00032920</name>
</gene>
<organism evidence="1 2">
    <name type="scientific">Pangasius djambal</name>
    <dbReference type="NCBI Taxonomy" id="1691987"/>
    <lineage>
        <taxon>Eukaryota</taxon>
        <taxon>Metazoa</taxon>
        <taxon>Chordata</taxon>
        <taxon>Craniata</taxon>
        <taxon>Vertebrata</taxon>
        <taxon>Euteleostomi</taxon>
        <taxon>Actinopterygii</taxon>
        <taxon>Neopterygii</taxon>
        <taxon>Teleostei</taxon>
        <taxon>Ostariophysi</taxon>
        <taxon>Siluriformes</taxon>
        <taxon>Pangasiidae</taxon>
        <taxon>Pangasius</taxon>
    </lineage>
</organism>
<dbReference type="Proteomes" id="UP000830395">
    <property type="component" value="Chromosome 12"/>
</dbReference>
<accession>A0ACC5YQW1</accession>
<name>A0ACC5YQW1_9TELE</name>
<evidence type="ECO:0000313" key="1">
    <source>
        <dbReference type="EMBL" id="MCJ8738208.1"/>
    </source>
</evidence>
<evidence type="ECO:0000313" key="2">
    <source>
        <dbReference type="Proteomes" id="UP000830395"/>
    </source>
</evidence>
<proteinExistence type="predicted"/>